<protein>
    <submittedName>
        <fullName evidence="1">Uncharacterized protein</fullName>
    </submittedName>
</protein>
<feature type="non-terminal residue" evidence="1">
    <location>
        <position position="1"/>
    </location>
</feature>
<evidence type="ECO:0000313" key="1">
    <source>
        <dbReference type="EMBL" id="EMD96762.1"/>
    </source>
</evidence>
<organism evidence="1 2">
    <name type="scientific">Cochliobolus heterostrophus (strain C5 / ATCC 48332 / race O)</name>
    <name type="common">Southern corn leaf blight fungus</name>
    <name type="synonym">Bipolaris maydis</name>
    <dbReference type="NCBI Taxonomy" id="701091"/>
    <lineage>
        <taxon>Eukaryota</taxon>
        <taxon>Fungi</taxon>
        <taxon>Dikarya</taxon>
        <taxon>Ascomycota</taxon>
        <taxon>Pezizomycotina</taxon>
        <taxon>Dothideomycetes</taxon>
        <taxon>Pleosporomycetidae</taxon>
        <taxon>Pleosporales</taxon>
        <taxon>Pleosporineae</taxon>
        <taxon>Pleosporaceae</taxon>
        <taxon>Bipolaris</taxon>
    </lineage>
</organism>
<dbReference type="OrthoDB" id="3676096at2759"/>
<reference evidence="2" key="2">
    <citation type="journal article" date="2013" name="PLoS Genet.">
        <title>Comparative genome structure, secondary metabolite, and effector coding capacity across Cochliobolus pathogens.</title>
        <authorList>
            <person name="Condon B.J."/>
            <person name="Leng Y."/>
            <person name="Wu D."/>
            <person name="Bushley K.E."/>
            <person name="Ohm R.A."/>
            <person name="Otillar R."/>
            <person name="Martin J."/>
            <person name="Schackwitz W."/>
            <person name="Grimwood J."/>
            <person name="MohdZainudin N."/>
            <person name="Xue C."/>
            <person name="Wang R."/>
            <person name="Manning V.A."/>
            <person name="Dhillon B."/>
            <person name="Tu Z.J."/>
            <person name="Steffenson B.J."/>
            <person name="Salamov A."/>
            <person name="Sun H."/>
            <person name="Lowry S."/>
            <person name="LaButti K."/>
            <person name="Han J."/>
            <person name="Copeland A."/>
            <person name="Lindquist E."/>
            <person name="Barry K."/>
            <person name="Schmutz J."/>
            <person name="Baker S.E."/>
            <person name="Ciuffetti L.M."/>
            <person name="Grigoriev I.V."/>
            <person name="Zhong S."/>
            <person name="Turgeon B.G."/>
        </authorList>
    </citation>
    <scope>NUCLEOTIDE SEQUENCE [LARGE SCALE GENOMIC DNA]</scope>
    <source>
        <strain evidence="2">C5 / ATCC 48332 / race O</strain>
    </source>
</reference>
<dbReference type="HOGENOM" id="CLU_113784_0_0_1"/>
<dbReference type="Proteomes" id="UP000016936">
    <property type="component" value="Unassembled WGS sequence"/>
</dbReference>
<sequence>SLLSSEVKRVMNSQETILDDMLYHNYKDSLVVRDDGVYPALELKEIKSATKGFGNKKSDKQSSKCRSRETKKAASYVDASKIVLSTHQTVLRSRVGQYHRESGTEVLDLLGKARDIIEQQERISNEMHDVFPCLQEDLEQLTRKSLPNSGKNVM</sequence>
<keyword evidence="2" id="KW-1185">Reference proteome</keyword>
<proteinExistence type="predicted"/>
<name>M2V9X4_COCH5</name>
<accession>M2V9X4</accession>
<gene>
    <name evidence="1" type="ORF">COCHEDRAFT_1084555</name>
</gene>
<dbReference type="EMBL" id="KB445569">
    <property type="protein sequence ID" value="EMD96762.1"/>
    <property type="molecule type" value="Genomic_DNA"/>
</dbReference>
<dbReference type="AlphaFoldDB" id="M2V9X4"/>
<reference evidence="1 2" key="1">
    <citation type="journal article" date="2012" name="PLoS Pathog.">
        <title>Diverse lifestyles and strategies of plant pathogenesis encoded in the genomes of eighteen Dothideomycetes fungi.</title>
        <authorList>
            <person name="Ohm R.A."/>
            <person name="Feau N."/>
            <person name="Henrissat B."/>
            <person name="Schoch C.L."/>
            <person name="Horwitz B.A."/>
            <person name="Barry K.W."/>
            <person name="Condon B.J."/>
            <person name="Copeland A.C."/>
            <person name="Dhillon B."/>
            <person name="Glaser F."/>
            <person name="Hesse C.N."/>
            <person name="Kosti I."/>
            <person name="LaButti K."/>
            <person name="Lindquist E.A."/>
            <person name="Lucas S."/>
            <person name="Salamov A.A."/>
            <person name="Bradshaw R.E."/>
            <person name="Ciuffetti L."/>
            <person name="Hamelin R.C."/>
            <person name="Kema G.H.J."/>
            <person name="Lawrence C."/>
            <person name="Scott J.A."/>
            <person name="Spatafora J.W."/>
            <person name="Turgeon B.G."/>
            <person name="de Wit P.J.G.M."/>
            <person name="Zhong S."/>
            <person name="Goodwin S.B."/>
            <person name="Grigoriev I.V."/>
        </authorList>
    </citation>
    <scope>NUCLEOTIDE SEQUENCE [LARGE SCALE GENOMIC DNA]</scope>
    <source>
        <strain evidence="2">C5 / ATCC 48332 / race O</strain>
    </source>
</reference>
<evidence type="ECO:0000313" key="2">
    <source>
        <dbReference type="Proteomes" id="UP000016936"/>
    </source>
</evidence>